<evidence type="ECO:0000256" key="6">
    <source>
        <dbReference type="ARBA" id="ARBA00023136"/>
    </source>
</evidence>
<evidence type="ECO:0000256" key="5">
    <source>
        <dbReference type="ARBA" id="ARBA00022729"/>
    </source>
</evidence>
<sequence>MKSSSIIINSSKHMNKTNKKNHSIIPNKKLLRSSLLIALSFAIGGCAMIHSDKTPLPQTDLSQIHINDAPAGALRAWPGNHWWQNYHNPQLNQLVEQALADSPSLAVVRQRVEIAKAQTDRARADDLPIVNFGADVERQKMSAEGVMGPFALDDPAAGTTGPWYTNGTFGLQASYDLDLWGKNRAQVESALGVYKARQAELAESELLVSSAVTQIYWDIQTVKALQDILIEVKAQEAIIADTDRKLYNEGIISSLEQTETETQFTKIDEQIDASRGNLLLLRANLQALIGLKTPLPALKTVPLPDVISTLPQNLSYELLARRPDLQAAHWYIDASLSQVDAAKAAFYPEINLMGFLQNDALHLSDLFRGSAQQMGGILGLTLPIFDGGRLNANLSIVQSNSNLNIASYNKAVVNAVTEVTKGITQIQTISDQSAHQTEVVDGDQKIWSLTQMRFQAGLISGVNVAKAKLPLLAEQSKLIELHGRWIDADINLTKSLGGGYRASGTSSKS</sequence>
<dbReference type="NCBIfam" id="TIGR01845">
    <property type="entry name" value="outer_NodT"/>
    <property type="match status" value="1"/>
</dbReference>
<dbReference type="Proteomes" id="UP000028605">
    <property type="component" value="Unassembled WGS sequence"/>
</dbReference>
<dbReference type="Gene3D" id="2.20.200.10">
    <property type="entry name" value="Outer membrane efflux proteins (OEP)"/>
    <property type="match status" value="1"/>
</dbReference>
<dbReference type="InterPro" id="IPR003423">
    <property type="entry name" value="OMP_efflux"/>
</dbReference>
<keyword evidence="6 10" id="KW-0472">Membrane</keyword>
<comment type="subcellular location">
    <subcellularLocation>
        <location evidence="1 10">Cell outer membrane</location>
        <topology evidence="1 10">Lipid-anchor</topology>
    </subcellularLocation>
</comment>
<reference evidence="12" key="1">
    <citation type="submission" date="2014-05" db="EMBL/GenBank/DDBJ databases">
        <title>ATOL: Assembling a taxonomically balanced genome-scale reconstruction of the evolutionary history of the Enterobacteriaceae.</title>
        <authorList>
            <person name="Plunkett G. III"/>
            <person name="Neeno-Eckwall E.C."/>
            <person name="Glasner J.D."/>
            <person name="Perna N.T."/>
        </authorList>
    </citation>
    <scope>NUCLEOTIDE SEQUENCE [LARGE SCALE GENOMIC DNA]</scope>
    <source>
        <strain evidence="12">ATCC 13337</strain>
    </source>
</reference>
<keyword evidence="4 10" id="KW-0812">Transmembrane</keyword>
<evidence type="ECO:0000256" key="2">
    <source>
        <dbReference type="ARBA" id="ARBA00007613"/>
    </source>
</evidence>
<dbReference type="AlphaFoldDB" id="A0ABD3ZFE7"/>
<dbReference type="EMBL" id="JMPK01000047">
    <property type="protein sequence ID" value="KFC87366.1"/>
    <property type="molecule type" value="Genomic_DNA"/>
</dbReference>
<comment type="similarity">
    <text evidence="2 10">Belongs to the outer membrane factor (OMF) (TC 1.B.17) family.</text>
</comment>
<gene>
    <name evidence="11" type="ORF">GHAL_2439</name>
</gene>
<evidence type="ECO:0000256" key="4">
    <source>
        <dbReference type="ARBA" id="ARBA00022692"/>
    </source>
</evidence>
<dbReference type="PANTHER" id="PTHR30203:SF20">
    <property type="entry name" value="MULTIDRUG RESISTANCE OUTER MEMBRANE PROTEIN MDTP-RELATED"/>
    <property type="match status" value="1"/>
</dbReference>
<accession>A0ABD3ZFE7</accession>
<evidence type="ECO:0000256" key="9">
    <source>
        <dbReference type="ARBA" id="ARBA00037313"/>
    </source>
</evidence>
<evidence type="ECO:0000256" key="10">
    <source>
        <dbReference type="RuleBase" id="RU362097"/>
    </source>
</evidence>
<keyword evidence="7 10" id="KW-0564">Palmitate</keyword>
<proteinExistence type="inferred from homology"/>
<keyword evidence="8 10" id="KW-0449">Lipoprotein</keyword>
<dbReference type="SUPFAM" id="SSF56954">
    <property type="entry name" value="Outer membrane efflux proteins (OEP)"/>
    <property type="match status" value="1"/>
</dbReference>
<dbReference type="Gene3D" id="1.20.1600.10">
    <property type="entry name" value="Outer membrane efflux proteins (OEP)"/>
    <property type="match status" value="1"/>
</dbReference>
<dbReference type="PANTHER" id="PTHR30203">
    <property type="entry name" value="OUTER MEMBRANE CATION EFFLUX PROTEIN"/>
    <property type="match status" value="1"/>
</dbReference>
<comment type="caution">
    <text evidence="11">The sequence shown here is derived from an EMBL/GenBank/DDBJ whole genome shotgun (WGS) entry which is preliminary data.</text>
</comment>
<dbReference type="GO" id="GO:0009279">
    <property type="term" value="C:cell outer membrane"/>
    <property type="evidence" value="ECO:0007669"/>
    <property type="project" value="UniProtKB-SubCell"/>
</dbReference>
<evidence type="ECO:0000256" key="7">
    <source>
        <dbReference type="ARBA" id="ARBA00023139"/>
    </source>
</evidence>
<protein>
    <submittedName>
        <fullName evidence="11">RND efflux system outer membrane lipoprotein</fullName>
    </submittedName>
</protein>
<dbReference type="Pfam" id="PF02321">
    <property type="entry name" value="OEP"/>
    <property type="match status" value="2"/>
</dbReference>
<dbReference type="InterPro" id="IPR010131">
    <property type="entry name" value="MdtP/NodT-like"/>
</dbReference>
<evidence type="ECO:0000256" key="1">
    <source>
        <dbReference type="ARBA" id="ARBA00004459"/>
    </source>
</evidence>
<organism evidence="11 12">
    <name type="scientific">Hafnia alvei ATCC 13337</name>
    <dbReference type="NCBI Taxonomy" id="910996"/>
    <lineage>
        <taxon>Bacteria</taxon>
        <taxon>Pseudomonadati</taxon>
        <taxon>Pseudomonadota</taxon>
        <taxon>Gammaproteobacteria</taxon>
        <taxon>Enterobacterales</taxon>
        <taxon>Hafniaceae</taxon>
        <taxon>Hafnia</taxon>
    </lineage>
</organism>
<comment type="function">
    <text evidence="9">Could be involved in resistance to puromycin, acriflavine and tetraphenylarsonium chloride.</text>
</comment>
<evidence type="ECO:0000256" key="3">
    <source>
        <dbReference type="ARBA" id="ARBA00022452"/>
    </source>
</evidence>
<evidence type="ECO:0000313" key="11">
    <source>
        <dbReference type="EMBL" id="KFC87366.1"/>
    </source>
</evidence>
<evidence type="ECO:0000313" key="12">
    <source>
        <dbReference type="Proteomes" id="UP000028605"/>
    </source>
</evidence>
<evidence type="ECO:0000256" key="8">
    <source>
        <dbReference type="ARBA" id="ARBA00023288"/>
    </source>
</evidence>
<name>A0ABD3ZFE7_HAFAL</name>
<keyword evidence="3 10" id="KW-1134">Transmembrane beta strand</keyword>
<keyword evidence="5" id="KW-0732">Signal</keyword>